<feature type="transmembrane region" description="Helical" evidence="1">
    <location>
        <begin position="28"/>
        <end position="46"/>
    </location>
</feature>
<dbReference type="RefSeq" id="WP_173133344.1">
    <property type="nucleotide sequence ID" value="NZ_CBCSGW010000063.1"/>
</dbReference>
<reference evidence="2 3" key="1">
    <citation type="submission" date="2020-01" db="EMBL/GenBank/DDBJ databases">
        <title>Kibdelosporangium persica a novel Actinomycetes from a hot desert in Iran.</title>
        <authorList>
            <person name="Safaei N."/>
            <person name="Zaburannyi N."/>
            <person name="Mueller R."/>
            <person name="Wink J."/>
        </authorList>
    </citation>
    <scope>NUCLEOTIDE SEQUENCE [LARGE SCALE GENOMIC DNA]</scope>
    <source>
        <strain evidence="2 3">4NS15</strain>
    </source>
</reference>
<keyword evidence="1" id="KW-0812">Transmembrane</keyword>
<evidence type="ECO:0000313" key="3">
    <source>
        <dbReference type="Proteomes" id="UP000763557"/>
    </source>
</evidence>
<gene>
    <name evidence="2" type="ORF">GC106_39880</name>
</gene>
<sequence>MLAGYLVLLATLAAGVLTAVAMLFSATWAALLLIVVLLWLFVRYVLMRRTKPETQGAWINRKLHPGLWQMVDEVAEVAGCRTPDEIRLGPDMRADVREYSGGFRCLVLGLPLLGGLSVSELRAVTGRELAHFQLVSPWESRLPRAVLRPYQLITKSHTRTRAEQAEAVAASASDDQAAKSAFVKLPALAAVWRDFRFSSARVSYQYRTPDLVQRFNAYLTTPEGTEALAKAGVTEWPEHGGPAWELLTEPDKSLPYLQRQLFEELGPDREEKTV</sequence>
<proteinExistence type="predicted"/>
<organism evidence="2 3">
    <name type="scientific">Kibdelosporangium persicum</name>
    <dbReference type="NCBI Taxonomy" id="2698649"/>
    <lineage>
        <taxon>Bacteria</taxon>
        <taxon>Bacillati</taxon>
        <taxon>Actinomycetota</taxon>
        <taxon>Actinomycetes</taxon>
        <taxon>Pseudonocardiales</taxon>
        <taxon>Pseudonocardiaceae</taxon>
        <taxon>Kibdelosporangium</taxon>
    </lineage>
</organism>
<keyword evidence="1" id="KW-0472">Membrane</keyword>
<protein>
    <recommendedName>
        <fullName evidence="4">Peptidase M48 domain-containing protein</fullName>
    </recommendedName>
</protein>
<evidence type="ECO:0008006" key="4">
    <source>
        <dbReference type="Google" id="ProtNLM"/>
    </source>
</evidence>
<keyword evidence="3" id="KW-1185">Reference proteome</keyword>
<dbReference type="Proteomes" id="UP000763557">
    <property type="component" value="Unassembled WGS sequence"/>
</dbReference>
<accession>A0ABX2F5Z3</accession>
<keyword evidence="1" id="KW-1133">Transmembrane helix</keyword>
<evidence type="ECO:0000256" key="1">
    <source>
        <dbReference type="SAM" id="Phobius"/>
    </source>
</evidence>
<dbReference type="EMBL" id="JAAATY010000011">
    <property type="protein sequence ID" value="NRN66760.1"/>
    <property type="molecule type" value="Genomic_DNA"/>
</dbReference>
<evidence type="ECO:0000313" key="2">
    <source>
        <dbReference type="EMBL" id="NRN66760.1"/>
    </source>
</evidence>
<comment type="caution">
    <text evidence="2">The sequence shown here is derived from an EMBL/GenBank/DDBJ whole genome shotgun (WGS) entry which is preliminary data.</text>
</comment>
<name>A0ABX2F5Z3_9PSEU</name>